<feature type="binding site" evidence="14">
    <location>
        <position position="170"/>
    </location>
    <ligand>
        <name>3-phosphoshikimate</name>
        <dbReference type="ChEBI" id="CHEBI:145989"/>
    </ligand>
</feature>
<sequence length="650" mass="68870">MEFLDLPPMLGAAGRVRLPGSKSISNRVLLLAALAEGETEIRDLLLSDDVERMLEALHVLGVDWQRGGDTLNYRVRGVGGPFPVKAAELFLGNAGTAFRPLTAALALSGGEYRLSGVARMHERPIGDLVDALRQLGADITCTSSEGYPPLEVKPAQIRPGGVVKVRGDVSSQFLTALLMALPLTGVETTLEVVGELISKPYVRITLELMARFGVEVEQHGWERFVVPGGARYRSPGVVFVEGDASSASYFLAAGAIGGGPVRVEGVGRSSIQGDVRFAEALGQLGAKISMGDNWIEAAAPENGVLKAFDLDLNHIPDAAMTLAVAALFADGPCRLRNIASWRVKETDRIAAMATELRKLGAEVEEGADYLAVSGPARLRPAAIDTYDDHRMAMCFSLASLGGVRVRINDPKCVNKTFPGYFDVFAQVARPVPVLAIDGPSASGKGTVAARVAAALGWHYLDSGSLYRLVALAAMRAGVPLDDERAVAVLAAALPASFDGERVRLSGEDVTDEIRSEACSVGASKVAVLAAVRAALFDRQRDYRAVPGLVAEGRDMGSVVFPDAGIKVFLTASAEARAERRYKQLIEKGSAANMESLLKDLLERDARDAARPVAPLLKLPDAVLLDTTARNVEQAVAFVLDLVRAGGEAAG</sequence>
<dbReference type="PANTHER" id="PTHR21090">
    <property type="entry name" value="AROM/DEHYDROQUINATE SYNTHASE"/>
    <property type="match status" value="1"/>
</dbReference>
<evidence type="ECO:0000313" key="18">
    <source>
        <dbReference type="EMBL" id="AVR88141.1"/>
    </source>
</evidence>
<evidence type="ECO:0000256" key="14">
    <source>
        <dbReference type="HAMAP-Rule" id="MF_00210"/>
    </source>
</evidence>
<dbReference type="InterPro" id="IPR013792">
    <property type="entry name" value="RNA3'P_cycl/enolpyr_Trfase_a/b"/>
</dbReference>
<evidence type="ECO:0000256" key="10">
    <source>
        <dbReference type="ARBA" id="ARBA00023141"/>
    </source>
</evidence>
<protein>
    <recommendedName>
        <fullName evidence="14 15">Multifunctional fusion protein</fullName>
    </recommendedName>
    <domain>
        <recommendedName>
            <fullName evidence="14">3-phosphoshikimate 1-carboxyvinyltransferase</fullName>
            <ecNumber evidence="14">2.5.1.19</ecNumber>
        </recommendedName>
        <alternativeName>
            <fullName evidence="14">5-enolpyruvylshikimate-3-phosphate synthase</fullName>
            <shortName evidence="14">EPSP synthase</shortName>
            <shortName evidence="14">EPSPS</shortName>
        </alternativeName>
    </domain>
    <domain>
        <recommendedName>
            <fullName evidence="15">Cytidylate kinase</fullName>
            <shortName evidence="15">CK</shortName>
            <ecNumber evidence="15">2.7.4.25</ecNumber>
        </recommendedName>
        <alternativeName>
            <fullName evidence="15">Cytidine monophosphate kinase</fullName>
            <shortName evidence="15">CMP kinase</shortName>
        </alternativeName>
    </domain>
</protein>
<feature type="domain" description="Enolpyruvate transferase" evidence="16">
    <location>
        <begin position="13"/>
        <end position="423"/>
    </location>
</feature>
<comment type="catalytic activity">
    <reaction evidence="13 15">
        <text>CMP + ATP = CDP + ADP</text>
        <dbReference type="Rhea" id="RHEA:11600"/>
        <dbReference type="ChEBI" id="CHEBI:30616"/>
        <dbReference type="ChEBI" id="CHEBI:58069"/>
        <dbReference type="ChEBI" id="CHEBI:60377"/>
        <dbReference type="ChEBI" id="CHEBI:456216"/>
        <dbReference type="EC" id="2.7.4.25"/>
    </reaction>
</comment>
<gene>
    <name evidence="15" type="primary">cmk</name>
    <name evidence="14" type="synonym">aroA</name>
    <name evidence="18" type="ORF">Tharo_1210</name>
</gene>
<dbReference type="GO" id="GO:0005737">
    <property type="term" value="C:cytoplasm"/>
    <property type="evidence" value="ECO:0007669"/>
    <property type="project" value="UniProtKB-SubCell"/>
</dbReference>
<comment type="similarity">
    <text evidence="3 14">Belongs to the EPSP synthase family.</text>
</comment>
<evidence type="ECO:0000256" key="6">
    <source>
        <dbReference type="ARBA" id="ARBA00022679"/>
    </source>
</evidence>
<keyword evidence="6 14" id="KW-0808">Transferase</keyword>
<dbReference type="InterPro" id="IPR006264">
    <property type="entry name" value="EPSP_synthase"/>
</dbReference>
<dbReference type="InterPro" id="IPR036968">
    <property type="entry name" value="Enolpyruvate_Tfrase_sf"/>
</dbReference>
<dbReference type="HAMAP" id="MF_00210">
    <property type="entry name" value="EPSP_synth"/>
    <property type="match status" value="1"/>
</dbReference>
<dbReference type="Proteomes" id="UP000241885">
    <property type="component" value="Chromosome"/>
</dbReference>
<keyword evidence="7 15" id="KW-0547">Nucleotide-binding</keyword>
<evidence type="ECO:0000256" key="12">
    <source>
        <dbReference type="ARBA" id="ARBA00047615"/>
    </source>
</evidence>
<dbReference type="GO" id="GO:0036431">
    <property type="term" value="F:dCMP kinase activity"/>
    <property type="evidence" value="ECO:0007669"/>
    <property type="project" value="InterPro"/>
</dbReference>
<feature type="binding site" evidence="14">
    <location>
        <position position="198"/>
    </location>
    <ligand>
        <name>3-phosphoshikimate</name>
        <dbReference type="ChEBI" id="CHEBI:145989"/>
    </ligand>
</feature>
<dbReference type="PROSITE" id="PS00104">
    <property type="entry name" value="EPSP_SYNTHASE_1"/>
    <property type="match status" value="1"/>
</dbReference>
<dbReference type="Pfam" id="PF02224">
    <property type="entry name" value="Cytidylate_kin"/>
    <property type="match status" value="1"/>
</dbReference>
<dbReference type="GO" id="GO:0009073">
    <property type="term" value="P:aromatic amino acid family biosynthetic process"/>
    <property type="evidence" value="ECO:0007669"/>
    <property type="project" value="UniProtKB-KW"/>
</dbReference>
<dbReference type="Pfam" id="PF00275">
    <property type="entry name" value="EPSP_synthase"/>
    <property type="match status" value="1"/>
</dbReference>
<dbReference type="PROSITE" id="PS00885">
    <property type="entry name" value="EPSP_SYNTHASE_2"/>
    <property type="match status" value="1"/>
</dbReference>
<dbReference type="OrthoDB" id="9809920at2"/>
<feature type="binding site" evidence="15">
    <location>
        <begin position="438"/>
        <end position="446"/>
    </location>
    <ligand>
        <name>ATP</name>
        <dbReference type="ChEBI" id="CHEBI:30616"/>
    </ligand>
</feature>
<dbReference type="FunFam" id="3.65.10.10:FF:000003">
    <property type="entry name" value="3-phosphoshikimate 1-carboxyvinyltransferase"/>
    <property type="match status" value="1"/>
</dbReference>
<dbReference type="HAMAP" id="MF_00238">
    <property type="entry name" value="Cytidyl_kinase_type1"/>
    <property type="match status" value="1"/>
</dbReference>
<dbReference type="InterPro" id="IPR001986">
    <property type="entry name" value="Enolpyruvate_Tfrase_dom"/>
</dbReference>
<dbReference type="InterPro" id="IPR023193">
    <property type="entry name" value="EPSP_synthase_CS"/>
</dbReference>
<dbReference type="FunFam" id="3.65.10.10:FF:000004">
    <property type="entry name" value="3-phosphoshikimate 1-carboxyvinyltransferase"/>
    <property type="match status" value="1"/>
</dbReference>
<dbReference type="GO" id="GO:0008652">
    <property type="term" value="P:amino acid biosynthetic process"/>
    <property type="evidence" value="ECO:0007669"/>
    <property type="project" value="UniProtKB-KW"/>
</dbReference>
<feature type="domain" description="Cytidylate kinase" evidence="17">
    <location>
        <begin position="435"/>
        <end position="643"/>
    </location>
</feature>
<evidence type="ECO:0000256" key="8">
    <source>
        <dbReference type="ARBA" id="ARBA00022777"/>
    </source>
</evidence>
<feature type="binding site" evidence="14">
    <location>
        <position position="344"/>
    </location>
    <ligand>
        <name>3-phosphoshikimate</name>
        <dbReference type="ChEBI" id="CHEBI:145989"/>
    </ligand>
</feature>
<feature type="binding site" evidence="14">
    <location>
        <position position="27"/>
    </location>
    <ligand>
        <name>3-phosphoshikimate</name>
        <dbReference type="ChEBI" id="CHEBI:145989"/>
    </ligand>
</feature>
<dbReference type="KEGG" id="tak:Tharo_1210"/>
<dbReference type="InterPro" id="IPR003136">
    <property type="entry name" value="Cytidylate_kin"/>
</dbReference>
<dbReference type="CDD" id="cd01556">
    <property type="entry name" value="EPSP_synthase"/>
    <property type="match status" value="1"/>
</dbReference>
<feature type="binding site" evidence="14">
    <location>
        <position position="317"/>
    </location>
    <ligand>
        <name>3-phosphoshikimate</name>
        <dbReference type="ChEBI" id="CHEBI:145989"/>
    </ligand>
</feature>
<dbReference type="AlphaFoldDB" id="A0A2R4BLF1"/>
<feature type="binding site" evidence="14">
    <location>
        <position position="348"/>
    </location>
    <ligand>
        <name>phosphoenolpyruvate</name>
        <dbReference type="ChEBI" id="CHEBI:58702"/>
    </ligand>
</feature>
<evidence type="ECO:0000256" key="9">
    <source>
        <dbReference type="ARBA" id="ARBA00022840"/>
    </source>
</evidence>
<feature type="binding site" evidence="14">
    <location>
        <position position="415"/>
    </location>
    <ligand>
        <name>phosphoenolpyruvate</name>
        <dbReference type="ChEBI" id="CHEBI:58702"/>
    </ligand>
</feature>
<accession>A0A2R4BLF1</accession>
<dbReference type="UniPathway" id="UPA00053">
    <property type="reaction ID" value="UER00089"/>
</dbReference>
<dbReference type="Gene3D" id="3.65.10.10">
    <property type="entry name" value="Enolpyruvate transferase domain"/>
    <property type="match status" value="2"/>
</dbReference>
<dbReference type="NCBIfam" id="NF008816">
    <property type="entry name" value="PRK11860.1"/>
    <property type="match status" value="1"/>
</dbReference>
<comment type="function">
    <text evidence="14">Catalyzes the transfer of the enolpyruvyl moiety of phosphoenolpyruvate (PEP) to the 5-hydroxyl of shikimate-3-phosphate (S3P) to produce enolpyruvyl shikimate-3-phosphate and inorganic phosphate.</text>
</comment>
<dbReference type="EC" id="2.5.1.19" evidence="14"/>
<dbReference type="EC" id="2.7.4.25" evidence="15"/>
<dbReference type="NCBIfam" id="TIGR00017">
    <property type="entry name" value="cmk"/>
    <property type="match status" value="1"/>
</dbReference>
<evidence type="ECO:0000256" key="7">
    <source>
        <dbReference type="ARBA" id="ARBA00022741"/>
    </source>
</evidence>
<feature type="binding site" evidence="14">
    <location>
        <position position="23"/>
    </location>
    <ligand>
        <name>3-phosphoshikimate</name>
        <dbReference type="ChEBI" id="CHEBI:145989"/>
    </ligand>
</feature>
<evidence type="ECO:0000259" key="16">
    <source>
        <dbReference type="Pfam" id="PF00275"/>
    </source>
</evidence>
<evidence type="ECO:0000259" key="17">
    <source>
        <dbReference type="Pfam" id="PF02224"/>
    </source>
</evidence>
<comment type="catalytic activity">
    <reaction evidence="11">
        <text>3-phosphoshikimate + phosphoenolpyruvate = 5-O-(1-carboxyvinyl)-3-phosphoshikimate + phosphate</text>
        <dbReference type="Rhea" id="RHEA:21256"/>
        <dbReference type="ChEBI" id="CHEBI:43474"/>
        <dbReference type="ChEBI" id="CHEBI:57701"/>
        <dbReference type="ChEBI" id="CHEBI:58702"/>
        <dbReference type="ChEBI" id="CHEBI:145989"/>
        <dbReference type="EC" id="2.5.1.19"/>
    </reaction>
    <physiologicalReaction direction="left-to-right" evidence="11">
        <dbReference type="Rhea" id="RHEA:21257"/>
    </physiologicalReaction>
</comment>
<keyword evidence="5 14" id="KW-0028">Amino-acid biosynthesis</keyword>
<keyword evidence="8 15" id="KW-0418">Kinase</keyword>
<evidence type="ECO:0000256" key="15">
    <source>
        <dbReference type="HAMAP-Rule" id="MF_00238"/>
    </source>
</evidence>
<evidence type="ECO:0000256" key="13">
    <source>
        <dbReference type="ARBA" id="ARBA00048478"/>
    </source>
</evidence>
<evidence type="ECO:0000256" key="11">
    <source>
        <dbReference type="ARBA" id="ARBA00044633"/>
    </source>
</evidence>
<keyword evidence="9 15" id="KW-0067">ATP-binding</keyword>
<feature type="binding site" evidence="14">
    <location>
        <position position="22"/>
    </location>
    <ligand>
        <name>phosphoenolpyruvate</name>
        <dbReference type="ChEBI" id="CHEBI:58702"/>
    </ligand>
</feature>
<dbReference type="InterPro" id="IPR027417">
    <property type="entry name" value="P-loop_NTPase"/>
</dbReference>
<keyword evidence="19" id="KW-1185">Reference proteome</keyword>
<dbReference type="SUPFAM" id="SSF52540">
    <property type="entry name" value="P-loop containing nucleoside triphosphate hydrolases"/>
    <property type="match status" value="1"/>
</dbReference>
<feature type="binding site" evidence="14">
    <location>
        <position position="171"/>
    </location>
    <ligand>
        <name>3-phosphoshikimate</name>
        <dbReference type="ChEBI" id="CHEBI:145989"/>
    </ligand>
</feature>
<feature type="binding site" evidence="14">
    <location>
        <position position="22"/>
    </location>
    <ligand>
        <name>3-phosphoshikimate</name>
        <dbReference type="ChEBI" id="CHEBI:145989"/>
    </ligand>
</feature>
<evidence type="ECO:0000313" key="19">
    <source>
        <dbReference type="Proteomes" id="UP000241885"/>
    </source>
</evidence>
<comment type="caution">
    <text evidence="14">Lacks conserved residue(s) required for the propagation of feature annotation.</text>
</comment>
<proteinExistence type="inferred from homology"/>
<dbReference type="PANTHER" id="PTHR21090:SF5">
    <property type="entry name" value="PENTAFUNCTIONAL AROM POLYPEPTIDE"/>
    <property type="match status" value="1"/>
</dbReference>
<dbReference type="GO" id="GO:0003866">
    <property type="term" value="F:3-phosphoshikimate 1-carboxyvinyltransferase activity"/>
    <property type="evidence" value="ECO:0007669"/>
    <property type="project" value="UniProtKB-UniRule"/>
</dbReference>
<dbReference type="GO" id="GO:0036430">
    <property type="term" value="F:CMP kinase activity"/>
    <property type="evidence" value="ECO:0007669"/>
    <property type="project" value="RHEA"/>
</dbReference>
<dbReference type="SUPFAM" id="SSF55205">
    <property type="entry name" value="EPT/RTPC-like"/>
    <property type="match status" value="1"/>
</dbReference>
<comment type="pathway">
    <text evidence="1 14">Metabolic intermediate biosynthesis; chorismate biosynthesis; chorismate from D-erythrose 4-phosphate and phosphoenolpyruvate: step 6/7.</text>
</comment>
<comment type="catalytic activity">
    <reaction evidence="12 15">
        <text>dCMP + ATP = dCDP + ADP</text>
        <dbReference type="Rhea" id="RHEA:25094"/>
        <dbReference type="ChEBI" id="CHEBI:30616"/>
        <dbReference type="ChEBI" id="CHEBI:57566"/>
        <dbReference type="ChEBI" id="CHEBI:58593"/>
        <dbReference type="ChEBI" id="CHEBI:456216"/>
        <dbReference type="EC" id="2.7.4.25"/>
    </reaction>
</comment>
<evidence type="ECO:0000256" key="3">
    <source>
        <dbReference type="ARBA" id="ARBA00009948"/>
    </source>
</evidence>
<reference evidence="18 19" key="1">
    <citation type="submission" date="2018-03" db="EMBL/GenBank/DDBJ databases">
        <title>Complete genome sequence of Thauera aromatica, a model organism for studying aromatic compound degradation under denitrifying conditions.</title>
        <authorList>
            <person name="Lo H.-Y."/>
            <person name="Goris T."/>
            <person name="Boll M."/>
            <person name="Mueller J.A."/>
        </authorList>
    </citation>
    <scope>NUCLEOTIDE SEQUENCE [LARGE SCALE GENOMIC DNA]</scope>
    <source>
        <strain evidence="18 19">K172</strain>
    </source>
</reference>
<dbReference type="GO" id="GO:0009423">
    <property type="term" value="P:chorismate biosynthetic process"/>
    <property type="evidence" value="ECO:0007669"/>
    <property type="project" value="UniProtKB-UniRule"/>
</dbReference>
<organism evidence="18 19">
    <name type="scientific">Thauera aromatica K172</name>
    <dbReference type="NCBI Taxonomy" id="44139"/>
    <lineage>
        <taxon>Bacteria</taxon>
        <taxon>Pseudomonadati</taxon>
        <taxon>Pseudomonadota</taxon>
        <taxon>Betaproteobacteria</taxon>
        <taxon>Rhodocyclales</taxon>
        <taxon>Zoogloeaceae</taxon>
        <taxon>Thauera</taxon>
    </lineage>
</organism>
<feature type="binding site" evidence="14">
    <location>
        <position position="123"/>
    </location>
    <ligand>
        <name>phosphoenolpyruvate</name>
        <dbReference type="ChEBI" id="CHEBI:58702"/>
    </ligand>
</feature>
<dbReference type="Gene3D" id="3.40.50.300">
    <property type="entry name" value="P-loop containing nucleotide triphosphate hydrolases"/>
    <property type="match status" value="1"/>
</dbReference>
<dbReference type="CDD" id="cd02020">
    <property type="entry name" value="CMPK"/>
    <property type="match status" value="1"/>
</dbReference>
<feature type="binding site" evidence="14">
    <location>
        <position position="172"/>
    </location>
    <ligand>
        <name>3-phosphoshikimate</name>
        <dbReference type="ChEBI" id="CHEBI:145989"/>
    </ligand>
</feature>
<feature type="binding site" evidence="14">
    <location>
        <position position="172"/>
    </location>
    <ligand>
        <name>phosphoenolpyruvate</name>
        <dbReference type="ChEBI" id="CHEBI:58702"/>
    </ligand>
</feature>
<dbReference type="GO" id="GO:0006220">
    <property type="term" value="P:pyrimidine nucleotide metabolic process"/>
    <property type="evidence" value="ECO:0007669"/>
    <property type="project" value="UniProtKB-UniRule"/>
</dbReference>
<dbReference type="RefSeq" id="WP_107220435.1">
    <property type="nucleotide sequence ID" value="NZ_CP028339.1"/>
</dbReference>
<keyword evidence="4 14" id="KW-0963">Cytoplasm</keyword>
<feature type="binding site" evidence="14">
    <location>
        <position position="95"/>
    </location>
    <ligand>
        <name>phosphoenolpyruvate</name>
        <dbReference type="ChEBI" id="CHEBI:58702"/>
    </ligand>
</feature>
<evidence type="ECO:0000256" key="2">
    <source>
        <dbReference type="ARBA" id="ARBA00009427"/>
    </source>
</evidence>
<dbReference type="NCBIfam" id="TIGR01356">
    <property type="entry name" value="aroA"/>
    <property type="match status" value="1"/>
</dbReference>
<comment type="subunit">
    <text evidence="14">Monomer.</text>
</comment>
<feature type="active site" description="Proton acceptor" evidence="14">
    <location>
        <position position="317"/>
    </location>
</feature>
<dbReference type="GO" id="GO:0005524">
    <property type="term" value="F:ATP binding"/>
    <property type="evidence" value="ECO:0007669"/>
    <property type="project" value="UniProtKB-UniRule"/>
</dbReference>
<name>A0A2R4BLF1_THAAR</name>
<evidence type="ECO:0000256" key="5">
    <source>
        <dbReference type="ARBA" id="ARBA00022605"/>
    </source>
</evidence>
<comment type="similarity">
    <text evidence="2 15">Belongs to the cytidylate kinase family. Type 1 subfamily.</text>
</comment>
<feature type="binding site" evidence="14">
    <location>
        <position position="390"/>
    </location>
    <ligand>
        <name>phosphoenolpyruvate</name>
        <dbReference type="ChEBI" id="CHEBI:58702"/>
    </ligand>
</feature>
<comment type="subcellular location">
    <subcellularLocation>
        <location evidence="14">Cytoplasm</location>
    </subcellularLocation>
</comment>
<evidence type="ECO:0000256" key="4">
    <source>
        <dbReference type="ARBA" id="ARBA00022490"/>
    </source>
</evidence>
<dbReference type="InterPro" id="IPR011994">
    <property type="entry name" value="Cytidylate_kinase_dom"/>
</dbReference>
<keyword evidence="10 14" id="KW-0057">Aromatic amino acid biosynthesis</keyword>
<dbReference type="EMBL" id="CP028339">
    <property type="protein sequence ID" value="AVR88141.1"/>
    <property type="molecule type" value="Genomic_DNA"/>
</dbReference>
<evidence type="ECO:0000256" key="1">
    <source>
        <dbReference type="ARBA" id="ARBA00004811"/>
    </source>
</evidence>